<feature type="domain" description="Integrase catalytic" evidence="1">
    <location>
        <begin position="10"/>
        <end position="194"/>
    </location>
</feature>
<comment type="caution">
    <text evidence="2">The sequence shown here is derived from an EMBL/GenBank/DDBJ whole genome shotgun (WGS) entry which is preliminary data.</text>
</comment>
<sequence length="204" mass="23019">MDQLMGNMPSEINPKCPSQIKFKNQRKGIYLKIYVANFVCLATKAIHLETVTDLTTEAFVTALKRLCARRGRIPTLMSDNASNFKGAASGLNRLKKFICNTNETLANYFSLEAIQWKLIPPRFPNFGRLGEAGMKSFKHHLHRALANSKLTIEEFESIVIQIEGILYSRPLISLSDNINEYEVLTPGHFIIGGPIGEKYLRPTF</sequence>
<organism evidence="2 3">
    <name type="scientific">Araneus ventricosus</name>
    <name type="common">Orbweaver spider</name>
    <name type="synonym">Epeira ventricosa</name>
    <dbReference type="NCBI Taxonomy" id="182803"/>
    <lineage>
        <taxon>Eukaryota</taxon>
        <taxon>Metazoa</taxon>
        <taxon>Ecdysozoa</taxon>
        <taxon>Arthropoda</taxon>
        <taxon>Chelicerata</taxon>
        <taxon>Arachnida</taxon>
        <taxon>Araneae</taxon>
        <taxon>Araneomorphae</taxon>
        <taxon>Entelegynae</taxon>
        <taxon>Araneoidea</taxon>
        <taxon>Araneidae</taxon>
        <taxon>Araneus</taxon>
    </lineage>
</organism>
<dbReference type="Gene3D" id="3.30.420.10">
    <property type="entry name" value="Ribonuclease H-like superfamily/Ribonuclease H"/>
    <property type="match status" value="1"/>
</dbReference>
<dbReference type="EMBL" id="BGPR01008673">
    <property type="protein sequence ID" value="GBN35271.1"/>
    <property type="molecule type" value="Genomic_DNA"/>
</dbReference>
<dbReference type="GO" id="GO:0015074">
    <property type="term" value="P:DNA integration"/>
    <property type="evidence" value="ECO:0007669"/>
    <property type="project" value="InterPro"/>
</dbReference>
<dbReference type="PROSITE" id="PS50994">
    <property type="entry name" value="INTEGRASE"/>
    <property type="match status" value="1"/>
</dbReference>
<dbReference type="InterPro" id="IPR001584">
    <property type="entry name" value="Integrase_cat-core"/>
</dbReference>
<evidence type="ECO:0000313" key="3">
    <source>
        <dbReference type="Proteomes" id="UP000499080"/>
    </source>
</evidence>
<dbReference type="Proteomes" id="UP000499080">
    <property type="component" value="Unassembled WGS sequence"/>
</dbReference>
<dbReference type="SUPFAM" id="SSF53098">
    <property type="entry name" value="Ribonuclease H-like"/>
    <property type="match status" value="1"/>
</dbReference>
<evidence type="ECO:0000313" key="2">
    <source>
        <dbReference type="EMBL" id="GBN35271.1"/>
    </source>
</evidence>
<accession>A0A4Y2N7F1</accession>
<gene>
    <name evidence="2" type="ORF">AVEN_98433_1</name>
</gene>
<dbReference type="AlphaFoldDB" id="A0A4Y2N7F1"/>
<dbReference type="InterPro" id="IPR036397">
    <property type="entry name" value="RNaseH_sf"/>
</dbReference>
<name>A0A4Y2N7F1_ARAVE</name>
<protein>
    <recommendedName>
        <fullName evidence="1">Integrase catalytic domain-containing protein</fullName>
    </recommendedName>
</protein>
<dbReference type="InterPro" id="IPR012337">
    <property type="entry name" value="RNaseH-like_sf"/>
</dbReference>
<evidence type="ECO:0000259" key="1">
    <source>
        <dbReference type="PROSITE" id="PS50994"/>
    </source>
</evidence>
<keyword evidence="3" id="KW-1185">Reference proteome</keyword>
<dbReference type="GO" id="GO:0003676">
    <property type="term" value="F:nucleic acid binding"/>
    <property type="evidence" value="ECO:0007669"/>
    <property type="project" value="InterPro"/>
</dbReference>
<reference evidence="2 3" key="1">
    <citation type="journal article" date="2019" name="Sci. Rep.">
        <title>Orb-weaving spider Araneus ventricosus genome elucidates the spidroin gene catalogue.</title>
        <authorList>
            <person name="Kono N."/>
            <person name="Nakamura H."/>
            <person name="Ohtoshi R."/>
            <person name="Moran D.A.P."/>
            <person name="Shinohara A."/>
            <person name="Yoshida Y."/>
            <person name="Fujiwara M."/>
            <person name="Mori M."/>
            <person name="Tomita M."/>
            <person name="Arakawa K."/>
        </authorList>
    </citation>
    <scope>NUCLEOTIDE SEQUENCE [LARGE SCALE GENOMIC DNA]</scope>
</reference>
<proteinExistence type="predicted"/>
<dbReference type="PANTHER" id="PTHR47331">
    <property type="entry name" value="PHD-TYPE DOMAIN-CONTAINING PROTEIN"/>
    <property type="match status" value="1"/>
</dbReference>